<accession>A0A6M3IX05</accession>
<sequence length="78" mass="8854">MKSSDNNRGREGVRAIINYDEDRVQILFDAKPDTDTIADLKGSGWHWSRFNGAWQRKHTTSAVWAAKRILGNIKPEGV</sequence>
<name>A0A6M3IX05_9ZZZZ</name>
<evidence type="ECO:0000313" key="2">
    <source>
        <dbReference type="EMBL" id="QJA75019.1"/>
    </source>
</evidence>
<reference evidence="1" key="1">
    <citation type="submission" date="2020-03" db="EMBL/GenBank/DDBJ databases">
        <title>The deep terrestrial virosphere.</title>
        <authorList>
            <person name="Holmfeldt K."/>
            <person name="Nilsson E."/>
            <person name="Simone D."/>
            <person name="Lopez-Fernandez M."/>
            <person name="Wu X."/>
            <person name="de Brujin I."/>
            <person name="Lundin D."/>
            <person name="Andersson A."/>
            <person name="Bertilsson S."/>
            <person name="Dopson M."/>
        </authorList>
    </citation>
    <scope>NUCLEOTIDE SEQUENCE</scope>
    <source>
        <strain evidence="2">MM415A01884</strain>
        <strain evidence="1">MM415B00831</strain>
    </source>
</reference>
<organism evidence="1">
    <name type="scientific">viral metagenome</name>
    <dbReference type="NCBI Taxonomy" id="1070528"/>
    <lineage>
        <taxon>unclassified sequences</taxon>
        <taxon>metagenomes</taxon>
        <taxon>organismal metagenomes</taxon>
    </lineage>
</organism>
<evidence type="ECO:0000313" key="1">
    <source>
        <dbReference type="EMBL" id="QJA62040.1"/>
    </source>
</evidence>
<dbReference type="EMBL" id="MT141460">
    <property type="protein sequence ID" value="QJA62040.1"/>
    <property type="molecule type" value="Genomic_DNA"/>
</dbReference>
<dbReference type="EMBL" id="MT142135">
    <property type="protein sequence ID" value="QJA75019.1"/>
    <property type="molecule type" value="Genomic_DNA"/>
</dbReference>
<gene>
    <name evidence="2" type="ORF">MM415A01884_0008</name>
    <name evidence="1" type="ORF">MM415B00831_0016</name>
</gene>
<protein>
    <submittedName>
        <fullName evidence="1">Uncharacterized protein</fullName>
    </submittedName>
</protein>
<proteinExistence type="predicted"/>
<dbReference type="AlphaFoldDB" id="A0A6M3IX05"/>